<protein>
    <submittedName>
        <fullName evidence="3">Uncharacterized protein</fullName>
    </submittedName>
</protein>
<keyword evidence="2" id="KW-0812">Transmembrane</keyword>
<keyword evidence="2" id="KW-1133">Transmembrane helix</keyword>
<dbReference type="EMBL" id="KN716176">
    <property type="protein sequence ID" value="KJH51791.1"/>
    <property type="molecule type" value="Genomic_DNA"/>
</dbReference>
<feature type="region of interest" description="Disordered" evidence="1">
    <location>
        <begin position="1"/>
        <end position="25"/>
    </location>
</feature>
<reference evidence="3 4" key="1">
    <citation type="submission" date="2013-11" db="EMBL/GenBank/DDBJ databases">
        <title>Draft genome of the bovine lungworm Dictyocaulus viviparus.</title>
        <authorList>
            <person name="Mitreva M."/>
        </authorList>
    </citation>
    <scope>NUCLEOTIDE SEQUENCE [LARGE SCALE GENOMIC DNA]</scope>
    <source>
        <strain evidence="3 4">HannoverDv2000</strain>
    </source>
</reference>
<evidence type="ECO:0000256" key="2">
    <source>
        <dbReference type="SAM" id="Phobius"/>
    </source>
</evidence>
<reference evidence="4" key="2">
    <citation type="journal article" date="2016" name="Sci. Rep.">
        <title>Dictyocaulus viviparus genome, variome and transcriptome elucidate lungworm biology and support future intervention.</title>
        <authorList>
            <person name="McNulty S.N."/>
            <person name="Strube C."/>
            <person name="Rosa B.A."/>
            <person name="Martin J.C."/>
            <person name="Tyagi R."/>
            <person name="Choi Y.J."/>
            <person name="Wang Q."/>
            <person name="Hallsworth Pepin K."/>
            <person name="Zhang X."/>
            <person name="Ozersky P."/>
            <person name="Wilson R.K."/>
            <person name="Sternberg P.W."/>
            <person name="Gasser R.B."/>
            <person name="Mitreva M."/>
        </authorList>
    </citation>
    <scope>NUCLEOTIDE SEQUENCE [LARGE SCALE GENOMIC DNA]</scope>
    <source>
        <strain evidence="4">HannoverDv2000</strain>
    </source>
</reference>
<dbReference type="AlphaFoldDB" id="A0A0D8YB63"/>
<name>A0A0D8YB63_DICVI</name>
<accession>A0A0D8YB63</accession>
<sequence>MANADSAEYPKEKRERKHHSVYHPLKNETDNFLQFHVYSKSGSADSGNDYKKRSLSDDYKRRSYMDAEKYHDASPSEDGAKFSPECYVISLAITSIMIVVLIMLLVYVSELPYLPENFIIPRYYSMERRYKVFVAMTENLDCSLYMKNLAAKNEMSKHSLMRSCIMCISTMVPYSAAGLYSTSSMMVYRRLTPDGMVKSAIVKGVYSFVGANTNFSTDYYHFEYFKDFRNSYVLLESAQPDPLSKFWIENITNSEIKLMLDEWNRMDSLGNISNPRKFYVTPTLAKWLNVSDTTEKLKWIEQVGLIDSINYTEQLMKSPIADENSKIFLLHTLGGELANYYSVRYSHLFLDKYSASYFYYKAMETMIPKSTIEIDVSSIFSAFVTSLTTKCFNHRLFESLAPVSKEVYLTHLLLRAQQLAYELLPETKEWNRIPNLVECFNHRLFESLAPVSKEVYLTHLLLRAQQLAYELLPETKEWNRIPNLPSLLSDEILSRAEKIIISNNFTAKSRIRKVWNYTTVNKKSYKYFTILQYRNRRRITDIHISRRDDVVARTQRRLCYSMLLSSGQQSLIQRRYFQADHPKLRFLITASGSVRTVEAVSSVAIKMLIEQKSPGKAIEEPTGYYDPRDGRFYCEHDENTKLQVIAMQADSCCNIKE</sequence>
<feature type="transmembrane region" description="Helical" evidence="2">
    <location>
        <begin position="86"/>
        <end position="108"/>
    </location>
</feature>
<organism evidence="3 4">
    <name type="scientific">Dictyocaulus viviparus</name>
    <name type="common">Bovine lungworm</name>
    <dbReference type="NCBI Taxonomy" id="29172"/>
    <lineage>
        <taxon>Eukaryota</taxon>
        <taxon>Metazoa</taxon>
        <taxon>Ecdysozoa</taxon>
        <taxon>Nematoda</taxon>
        <taxon>Chromadorea</taxon>
        <taxon>Rhabditida</taxon>
        <taxon>Rhabditina</taxon>
        <taxon>Rhabditomorpha</taxon>
        <taxon>Strongyloidea</taxon>
        <taxon>Metastrongylidae</taxon>
        <taxon>Dictyocaulus</taxon>
    </lineage>
</organism>
<keyword evidence="2" id="KW-0472">Membrane</keyword>
<dbReference type="OrthoDB" id="5877579at2759"/>
<dbReference type="Proteomes" id="UP000053766">
    <property type="component" value="Unassembled WGS sequence"/>
</dbReference>
<evidence type="ECO:0000313" key="4">
    <source>
        <dbReference type="Proteomes" id="UP000053766"/>
    </source>
</evidence>
<gene>
    <name evidence="3" type="ORF">DICVIV_01982</name>
</gene>
<keyword evidence="4" id="KW-1185">Reference proteome</keyword>
<evidence type="ECO:0000313" key="3">
    <source>
        <dbReference type="EMBL" id="KJH51791.1"/>
    </source>
</evidence>
<evidence type="ECO:0000256" key="1">
    <source>
        <dbReference type="SAM" id="MobiDB-lite"/>
    </source>
</evidence>
<proteinExistence type="predicted"/>